<gene>
    <name evidence="2" type="ordered locus">RLO149_c043270</name>
</gene>
<dbReference type="RefSeq" id="WP_013964102.1">
    <property type="nucleotide sequence ID" value="NC_015730.1"/>
</dbReference>
<dbReference type="PANTHER" id="PTHR12110:SF21">
    <property type="entry name" value="XYLOSE ISOMERASE-LIKE TIM BARREL DOMAIN-CONTAINING PROTEIN"/>
    <property type="match status" value="1"/>
</dbReference>
<accession>F7ZI87</accession>
<dbReference type="HOGENOM" id="CLU_061796_0_0_5"/>
<dbReference type="PANTHER" id="PTHR12110">
    <property type="entry name" value="HYDROXYPYRUVATE ISOMERASE"/>
    <property type="match status" value="1"/>
</dbReference>
<dbReference type="eggNOG" id="COG1082">
    <property type="taxonomic scope" value="Bacteria"/>
</dbReference>
<proteinExistence type="predicted"/>
<dbReference type="InterPro" id="IPR036237">
    <property type="entry name" value="Xyl_isomerase-like_sf"/>
</dbReference>
<sequence length="351" mass="39564">MKTIKGPGLFLGQFAGDEAPFNSLPAISKWCADSGFEAIQLPMWDQRFIDVQKAADSKDYADELVGIAKENGVVICDTASHIQGQLCAVHPAYDTWMDGLCPPEVRGNRKARQEWAVGQLKACAHASKNMGLTEHATFSGALAWPFWYPFPQRDGALIDEAFSELARIWTPILDVYEECGVDLCFEIHPTEDLFDGITFEMFLEKTGNHNRCHINYDASHFVKQGLDYVQFIDFYHERIKMFHVKDSEFNPTGKQGFLSGYQPWLKRAARDRSLGDGQTDFGAIFSKLTEYDFDGWAVYEWEDCIEHPEDAAPKGAQFIRNQIRRVTDKTFDDFAGGKGDTSGVRAILGLE</sequence>
<keyword evidence="3" id="KW-1185">Reference proteome</keyword>
<dbReference type="SUPFAM" id="SSF51658">
    <property type="entry name" value="Xylose isomerase-like"/>
    <property type="match status" value="1"/>
</dbReference>
<protein>
    <submittedName>
        <fullName evidence="2">AP endonuclease</fullName>
    </submittedName>
</protein>
<evidence type="ECO:0000313" key="3">
    <source>
        <dbReference type="Proteomes" id="UP000001353"/>
    </source>
</evidence>
<reference evidence="2 3" key="1">
    <citation type="journal article" date="2011" name="BMC Genomics">
        <title>Comparative genome analysis and genome-guided physiological analysis of Roseobacter litoralis.</title>
        <authorList>
            <person name="Kalhoefer D."/>
            <person name="Thole S."/>
            <person name="Voget S."/>
            <person name="Lehmann R."/>
            <person name="Liesegang H."/>
            <person name="Wollher A."/>
            <person name="Daniel R."/>
            <person name="Simon M."/>
            <person name="Brinkhoff T."/>
        </authorList>
    </citation>
    <scope>NUCLEOTIDE SEQUENCE [LARGE SCALE GENOMIC DNA]</scope>
    <source>
        <strain evidence="3">ATCC 49566 / DSM 6996 / JCM 21268 / NBRC 15278 / OCh 149</strain>
    </source>
</reference>
<dbReference type="KEGG" id="rli:RLO149_c043270"/>
<keyword evidence="2" id="KW-0540">Nuclease</keyword>
<dbReference type="STRING" id="391595.RLO149_c043270"/>
<dbReference type="GO" id="GO:0004519">
    <property type="term" value="F:endonuclease activity"/>
    <property type="evidence" value="ECO:0007669"/>
    <property type="project" value="UniProtKB-KW"/>
</dbReference>
<dbReference type="EMBL" id="CP002623">
    <property type="protein sequence ID" value="AEI96223.1"/>
    <property type="molecule type" value="Genomic_DNA"/>
</dbReference>
<dbReference type="AlphaFoldDB" id="F7ZI87"/>
<name>F7ZI87_ROSLO</name>
<dbReference type="Pfam" id="PF01261">
    <property type="entry name" value="AP_endonuc_2"/>
    <property type="match status" value="1"/>
</dbReference>
<dbReference type="InterPro" id="IPR013022">
    <property type="entry name" value="Xyl_isomerase-like_TIM-brl"/>
</dbReference>
<keyword evidence="2" id="KW-0255">Endonuclease</keyword>
<dbReference type="OrthoDB" id="9779184at2"/>
<dbReference type="Proteomes" id="UP000001353">
    <property type="component" value="Chromosome"/>
</dbReference>
<evidence type="ECO:0000313" key="2">
    <source>
        <dbReference type="EMBL" id="AEI96223.1"/>
    </source>
</evidence>
<feature type="domain" description="Xylose isomerase-like TIM barrel" evidence="1">
    <location>
        <begin position="29"/>
        <end position="321"/>
    </location>
</feature>
<dbReference type="InterPro" id="IPR050312">
    <property type="entry name" value="IolE/XylAMocC-like"/>
</dbReference>
<keyword evidence="2" id="KW-0378">Hydrolase</keyword>
<organism evidence="2 3">
    <name type="scientific">Roseobacter litoralis (strain ATCC 49566 / DSM 6996 / JCM 21268 / NBRC 15278 / OCh 149)</name>
    <dbReference type="NCBI Taxonomy" id="391595"/>
    <lineage>
        <taxon>Bacteria</taxon>
        <taxon>Pseudomonadati</taxon>
        <taxon>Pseudomonadota</taxon>
        <taxon>Alphaproteobacteria</taxon>
        <taxon>Rhodobacterales</taxon>
        <taxon>Roseobacteraceae</taxon>
        <taxon>Roseobacter</taxon>
    </lineage>
</organism>
<dbReference type="Gene3D" id="3.20.20.150">
    <property type="entry name" value="Divalent-metal-dependent TIM barrel enzymes"/>
    <property type="match status" value="1"/>
</dbReference>
<evidence type="ECO:0000259" key="1">
    <source>
        <dbReference type="Pfam" id="PF01261"/>
    </source>
</evidence>